<dbReference type="GO" id="GO:0009507">
    <property type="term" value="C:chloroplast"/>
    <property type="evidence" value="ECO:0007669"/>
    <property type="project" value="TreeGrafter"/>
</dbReference>
<sequence length="530" mass="55348">MTSTLRAPHTAGPRAVVPGRLPARRAPLARACRTSSTPAPADPAPSSAPSGPAPLGRRSALSAPLLAAAGAWLAAGVGAGPAAARVNIAERIEGAEGGRSIEVTATGVRMSLVSPGRGEPPSPGGTVLVEVVGALRDGTVFLDTREGGRPLAFGLGTTNKAVTEGLAQVIETMRGGDVKLAVVPPELGYGRAGVEFRGGARVPPNAPLFYEVTLLRCQTVEGLGQACCPDPAFPCLSDSELAELRASVQPQPPPAPELGRGGTRSLPGGSRPPSGAVAAAVALALSNARRLGQAWRASGTRDAQGGKASGEAPAARKPGRKEAWKLHELEVVVRAVRMMSARTAPEDTNRILAELGWPADRRTKDRVLTQIKMVRARIHHGVDPEEVLQKTRRPPDRSRNYKAWAVKAQESLPGGQGTVEEIGAFMLADPTIAPKLDHRPSQKYINVPEWRAGLFSALTRSGFFNTGVKRGGRCVHGYDPQAGAATKRRRAPSKGDPACRSWASGARWPTNGWLMGPACRVGARKEGAGG</sequence>
<proteinExistence type="predicted"/>
<dbReference type="EMBL" id="JAEHOE010000297">
    <property type="protein sequence ID" value="KAG2482010.1"/>
    <property type="molecule type" value="Genomic_DNA"/>
</dbReference>
<keyword evidence="5" id="KW-1185">Reference proteome</keyword>
<dbReference type="PROSITE" id="PS51318">
    <property type="entry name" value="TAT"/>
    <property type="match status" value="1"/>
</dbReference>
<evidence type="ECO:0000259" key="3">
    <source>
        <dbReference type="PROSITE" id="PS50059"/>
    </source>
</evidence>
<keyword evidence="1" id="KW-0413">Isomerase</keyword>
<feature type="domain" description="PPIase FKBP-type" evidence="3">
    <location>
        <begin position="124"/>
        <end position="218"/>
    </location>
</feature>
<dbReference type="EC" id="5.2.1.8" evidence="1"/>
<evidence type="ECO:0000256" key="1">
    <source>
        <dbReference type="PROSITE-ProRule" id="PRU00277"/>
    </source>
</evidence>
<dbReference type="GO" id="GO:0003755">
    <property type="term" value="F:peptidyl-prolyl cis-trans isomerase activity"/>
    <property type="evidence" value="ECO:0007669"/>
    <property type="project" value="UniProtKB-KW"/>
</dbReference>
<dbReference type="Gene3D" id="3.10.50.40">
    <property type="match status" value="1"/>
</dbReference>
<dbReference type="InterPro" id="IPR006311">
    <property type="entry name" value="TAT_signal"/>
</dbReference>
<dbReference type="InterPro" id="IPR053111">
    <property type="entry name" value="Chloro_FKBP-type_PPIase"/>
</dbReference>
<feature type="region of interest" description="Disordered" evidence="2">
    <location>
        <begin position="1"/>
        <end position="56"/>
    </location>
</feature>
<protein>
    <recommendedName>
        <fullName evidence="1">peptidylprolyl isomerase</fullName>
        <ecNumber evidence="1">5.2.1.8</ecNumber>
    </recommendedName>
</protein>
<feature type="region of interest" description="Disordered" evidence="2">
    <location>
        <begin position="295"/>
        <end position="320"/>
    </location>
</feature>
<feature type="region of interest" description="Disordered" evidence="2">
    <location>
        <begin position="479"/>
        <end position="500"/>
    </location>
</feature>
<reference evidence="4" key="1">
    <citation type="journal article" date="2020" name="bioRxiv">
        <title>Comparative genomics of Chlamydomonas.</title>
        <authorList>
            <person name="Craig R.J."/>
            <person name="Hasan A.R."/>
            <person name="Ness R.W."/>
            <person name="Keightley P.D."/>
        </authorList>
    </citation>
    <scope>NUCLEOTIDE SEQUENCE</scope>
    <source>
        <strain evidence="4">CCAP 11/70</strain>
    </source>
</reference>
<dbReference type="InterPro" id="IPR046357">
    <property type="entry name" value="PPIase_dom_sf"/>
</dbReference>
<gene>
    <name evidence="4" type="ORF">HYH03_019034</name>
</gene>
<dbReference type="Proteomes" id="UP000612055">
    <property type="component" value="Unassembled WGS sequence"/>
</dbReference>
<keyword evidence="1" id="KW-0697">Rotamase</keyword>
<dbReference type="PROSITE" id="PS50059">
    <property type="entry name" value="FKBP_PPIASE"/>
    <property type="match status" value="1"/>
</dbReference>
<name>A0A835XEV3_9CHLO</name>
<dbReference type="InterPro" id="IPR001179">
    <property type="entry name" value="PPIase_FKBP_dom"/>
</dbReference>
<evidence type="ECO:0000313" key="4">
    <source>
        <dbReference type="EMBL" id="KAG2482010.1"/>
    </source>
</evidence>
<dbReference type="SUPFAM" id="SSF54534">
    <property type="entry name" value="FKBP-like"/>
    <property type="match status" value="1"/>
</dbReference>
<feature type="region of interest" description="Disordered" evidence="2">
    <location>
        <begin position="245"/>
        <end position="274"/>
    </location>
</feature>
<feature type="compositionally biased region" description="Low complexity" evidence="2">
    <location>
        <begin position="13"/>
        <end position="56"/>
    </location>
</feature>
<evidence type="ECO:0000256" key="2">
    <source>
        <dbReference type="SAM" id="MobiDB-lite"/>
    </source>
</evidence>
<comment type="catalytic activity">
    <reaction evidence="1">
        <text>[protein]-peptidylproline (omega=180) = [protein]-peptidylproline (omega=0)</text>
        <dbReference type="Rhea" id="RHEA:16237"/>
        <dbReference type="Rhea" id="RHEA-COMP:10747"/>
        <dbReference type="Rhea" id="RHEA-COMP:10748"/>
        <dbReference type="ChEBI" id="CHEBI:83833"/>
        <dbReference type="ChEBI" id="CHEBI:83834"/>
        <dbReference type="EC" id="5.2.1.8"/>
    </reaction>
</comment>
<accession>A0A835XEV3</accession>
<dbReference type="Pfam" id="PF00254">
    <property type="entry name" value="FKBP_C"/>
    <property type="match status" value="1"/>
</dbReference>
<evidence type="ECO:0000313" key="5">
    <source>
        <dbReference type="Proteomes" id="UP000612055"/>
    </source>
</evidence>
<dbReference type="OrthoDB" id="1902587at2759"/>
<dbReference type="AlphaFoldDB" id="A0A835XEV3"/>
<dbReference type="PANTHER" id="PTHR47598:SF1">
    <property type="entry name" value="PEPTIDYL-PROLYL CIS-TRANS ISOMERASE FKBP17-2, CHLOROPLASTIC"/>
    <property type="match status" value="1"/>
</dbReference>
<comment type="caution">
    <text evidence="4">The sequence shown here is derived from an EMBL/GenBank/DDBJ whole genome shotgun (WGS) entry which is preliminary data.</text>
</comment>
<dbReference type="PANTHER" id="PTHR47598">
    <property type="entry name" value="PEPTIDYL-PROLYL CIS-TRANS ISOMERASE FKBP17-2, CHLOROPLASTIC"/>
    <property type="match status" value="1"/>
</dbReference>
<organism evidence="4 5">
    <name type="scientific">Edaphochlamys debaryana</name>
    <dbReference type="NCBI Taxonomy" id="47281"/>
    <lineage>
        <taxon>Eukaryota</taxon>
        <taxon>Viridiplantae</taxon>
        <taxon>Chlorophyta</taxon>
        <taxon>core chlorophytes</taxon>
        <taxon>Chlorophyceae</taxon>
        <taxon>CS clade</taxon>
        <taxon>Chlamydomonadales</taxon>
        <taxon>Chlamydomonadales incertae sedis</taxon>
        <taxon>Edaphochlamys</taxon>
    </lineage>
</organism>